<dbReference type="InterPro" id="IPR052155">
    <property type="entry name" value="Biofilm_reg_signaling"/>
</dbReference>
<dbReference type="Proteomes" id="UP000231638">
    <property type="component" value="Unassembled WGS sequence"/>
</dbReference>
<dbReference type="Pfam" id="PF00990">
    <property type="entry name" value="GGDEF"/>
    <property type="match status" value="1"/>
</dbReference>
<accession>A0A2D3W4T8</accession>
<dbReference type="SUPFAM" id="SSF55785">
    <property type="entry name" value="PYP-like sensor domain (PAS domain)"/>
    <property type="match status" value="2"/>
</dbReference>
<dbReference type="CDD" id="cd00130">
    <property type="entry name" value="PAS"/>
    <property type="match status" value="2"/>
</dbReference>
<dbReference type="Gene3D" id="3.20.20.450">
    <property type="entry name" value="EAL domain"/>
    <property type="match status" value="1"/>
</dbReference>
<comment type="caution">
    <text evidence="4">The sequence shown here is derived from an EMBL/GenBank/DDBJ whole genome shotgun (WGS) entry which is preliminary data.</text>
</comment>
<evidence type="ECO:0008006" key="6">
    <source>
        <dbReference type="Google" id="ProtNLM"/>
    </source>
</evidence>
<dbReference type="InterPro" id="IPR013656">
    <property type="entry name" value="PAS_4"/>
</dbReference>
<dbReference type="InterPro" id="IPR029787">
    <property type="entry name" value="Nucleotide_cyclase"/>
</dbReference>
<dbReference type="EMBL" id="DLUG01000140">
    <property type="protein sequence ID" value="DAB36381.1"/>
    <property type="molecule type" value="Genomic_DNA"/>
</dbReference>
<dbReference type="InterPro" id="IPR035919">
    <property type="entry name" value="EAL_sf"/>
</dbReference>
<proteinExistence type="predicted"/>
<dbReference type="FunFam" id="3.20.20.450:FF:000001">
    <property type="entry name" value="Cyclic di-GMP phosphodiesterase yahA"/>
    <property type="match status" value="1"/>
</dbReference>
<dbReference type="PROSITE" id="PS50883">
    <property type="entry name" value="EAL"/>
    <property type="match status" value="1"/>
</dbReference>
<dbReference type="InterPro" id="IPR035965">
    <property type="entry name" value="PAS-like_dom_sf"/>
</dbReference>
<dbReference type="PANTHER" id="PTHR44757:SF2">
    <property type="entry name" value="BIOFILM ARCHITECTURE MAINTENANCE PROTEIN MBAA"/>
    <property type="match status" value="1"/>
</dbReference>
<dbReference type="CDD" id="cd01948">
    <property type="entry name" value="EAL"/>
    <property type="match status" value="1"/>
</dbReference>
<evidence type="ECO:0000259" key="2">
    <source>
        <dbReference type="PROSITE" id="PS50883"/>
    </source>
</evidence>
<name>A0A2D3W4T8_9BACT</name>
<dbReference type="Gene3D" id="3.30.70.270">
    <property type="match status" value="1"/>
</dbReference>
<dbReference type="InterPro" id="IPR000014">
    <property type="entry name" value="PAS"/>
</dbReference>
<dbReference type="SMART" id="SM00052">
    <property type="entry name" value="EAL"/>
    <property type="match status" value="1"/>
</dbReference>
<organism evidence="4 5">
    <name type="scientific">Sulfurospirillum cavolei</name>
    <dbReference type="NCBI Taxonomy" id="366522"/>
    <lineage>
        <taxon>Bacteria</taxon>
        <taxon>Pseudomonadati</taxon>
        <taxon>Campylobacterota</taxon>
        <taxon>Epsilonproteobacteria</taxon>
        <taxon>Campylobacterales</taxon>
        <taxon>Sulfurospirillaceae</taxon>
        <taxon>Sulfurospirillum</taxon>
    </lineage>
</organism>
<dbReference type="Gene3D" id="3.30.450.20">
    <property type="entry name" value="PAS domain"/>
    <property type="match status" value="2"/>
</dbReference>
<dbReference type="SUPFAM" id="SSF55073">
    <property type="entry name" value="Nucleotide cyclase"/>
    <property type="match status" value="1"/>
</dbReference>
<evidence type="ECO:0000313" key="4">
    <source>
        <dbReference type="EMBL" id="DAB36381.1"/>
    </source>
</evidence>
<feature type="domain" description="EAL" evidence="2">
    <location>
        <begin position="462"/>
        <end position="714"/>
    </location>
</feature>
<reference evidence="4 5" key="1">
    <citation type="journal article" date="2017" name="Front. Microbiol.">
        <title>Comparative Genomic Analysis of the Class Epsilonproteobacteria and Proposed Reclassification to Epsilonbacteraeota (phyl. nov.).</title>
        <authorList>
            <person name="Waite D.W."/>
            <person name="Vanwonterghem I."/>
            <person name="Rinke C."/>
            <person name="Parks D.H."/>
            <person name="Zhang Y."/>
            <person name="Takai K."/>
            <person name="Sievert S.M."/>
            <person name="Simon J."/>
            <person name="Campbell B.J."/>
            <person name="Hanson T.E."/>
            <person name="Woyke T."/>
            <person name="Klotz M.G."/>
            <person name="Hugenholtz P."/>
        </authorList>
    </citation>
    <scope>NUCLEOTIDE SEQUENCE [LARGE SCALE GENOMIC DNA]</scope>
    <source>
        <strain evidence="4">UBA11420</strain>
    </source>
</reference>
<dbReference type="PROSITE" id="PS50112">
    <property type="entry name" value="PAS"/>
    <property type="match status" value="1"/>
</dbReference>
<dbReference type="Pfam" id="PF13426">
    <property type="entry name" value="PAS_9"/>
    <property type="match status" value="1"/>
</dbReference>
<dbReference type="STRING" id="366522.GCA_001548055_02383"/>
<dbReference type="InterPro" id="IPR043128">
    <property type="entry name" value="Rev_trsase/Diguanyl_cyclase"/>
</dbReference>
<dbReference type="SUPFAM" id="SSF141868">
    <property type="entry name" value="EAL domain-like"/>
    <property type="match status" value="1"/>
</dbReference>
<dbReference type="InterPro" id="IPR001633">
    <property type="entry name" value="EAL_dom"/>
</dbReference>
<dbReference type="PANTHER" id="PTHR44757">
    <property type="entry name" value="DIGUANYLATE CYCLASE DGCP"/>
    <property type="match status" value="1"/>
</dbReference>
<evidence type="ECO:0000259" key="3">
    <source>
        <dbReference type="PROSITE" id="PS50887"/>
    </source>
</evidence>
<gene>
    <name evidence="4" type="ORF">CFH80_05175</name>
</gene>
<dbReference type="CDD" id="cd01949">
    <property type="entry name" value="GGDEF"/>
    <property type="match status" value="1"/>
</dbReference>
<dbReference type="NCBIfam" id="TIGR00229">
    <property type="entry name" value="sensory_box"/>
    <property type="match status" value="2"/>
</dbReference>
<sequence>MSMLSQDQRHLLFDTILQKIPDFPFMKCYASKASPKCALPVVLDHLGEAIFLTYQESPHFLYVNETAAKMLGYSRDELTNGMSLFDIDPSWTPDIAQKFSLKMEAEKTIRFTTRHKTKNGHTIPIDMSISRFDFEGKSYHLAVCREIADQKSFVEEILGKESCFKFKDVVDNSPNNIAWYDSQCRVVYLNHQIQKYFDVPIETLIGKEVSVDTFGETYAEYIEKLHSVIRTGKGMEYDQTFRFKDEEHVHHIQMVPEFDKLGNVVGIIAIGRDVSMQKKAEKKVEFLAYHDHLTELPNRIRAKLEVEQLLLHKSKTEHTHQMAVLFIDVDDFQTVNDSFGHAIGDMLLKSVAQRLQDTLRDNDILARHSGDEFLIILNNIHSNEDITSVCERIVESFQTPLSVDTHHLTSSVSIGVAVYPIEGDDFDALVRKADIAMHKAKELGKNMFYFFDASMNEETIEYFRILHDMKNAIANREFILHYQPQIDIQSRTITGAEALLRWVHPTQGLIAPSKFIPIAENSGLIIKIGEWVINEACKQAVLWHRQGIQIVVAVNISTVQFKRGNLEEIVKKALASSGLSPAFFEIELTESAMMYDTEKIRTTIQNLKAIGVKLSIDDFGTGYSSLSYLKKFAVDKLKIDQSFIKNLLHDQEDAAIVKAVIQMAKSLNLKTIAEGVEEGETLIALGGHGCDEVQGFHFAKPMPQEEFRIFAESF</sequence>
<dbReference type="Pfam" id="PF00563">
    <property type="entry name" value="EAL"/>
    <property type="match status" value="1"/>
</dbReference>
<dbReference type="PROSITE" id="PS50887">
    <property type="entry name" value="GGDEF"/>
    <property type="match status" value="1"/>
</dbReference>
<dbReference type="SMART" id="SM00267">
    <property type="entry name" value="GGDEF"/>
    <property type="match status" value="1"/>
</dbReference>
<dbReference type="SMART" id="SM00091">
    <property type="entry name" value="PAS"/>
    <property type="match status" value="2"/>
</dbReference>
<protein>
    <recommendedName>
        <fullName evidence="6">GGDEF domain-containing protein</fullName>
    </recommendedName>
</protein>
<feature type="domain" description="GGDEF" evidence="3">
    <location>
        <begin position="320"/>
        <end position="453"/>
    </location>
</feature>
<evidence type="ECO:0000259" key="1">
    <source>
        <dbReference type="PROSITE" id="PS50112"/>
    </source>
</evidence>
<dbReference type="InterPro" id="IPR000160">
    <property type="entry name" value="GGDEF_dom"/>
</dbReference>
<dbReference type="Pfam" id="PF08448">
    <property type="entry name" value="PAS_4"/>
    <property type="match status" value="1"/>
</dbReference>
<feature type="domain" description="PAS" evidence="1">
    <location>
        <begin position="42"/>
        <end position="87"/>
    </location>
</feature>
<dbReference type="AlphaFoldDB" id="A0A2D3W4T8"/>
<dbReference type="NCBIfam" id="TIGR00254">
    <property type="entry name" value="GGDEF"/>
    <property type="match status" value="1"/>
</dbReference>
<evidence type="ECO:0000313" key="5">
    <source>
        <dbReference type="Proteomes" id="UP000231638"/>
    </source>
</evidence>